<dbReference type="PANTHER" id="PTHR32060:SF30">
    <property type="entry name" value="CARBOXY-TERMINAL PROCESSING PROTEASE CTPA"/>
    <property type="match status" value="1"/>
</dbReference>
<organism evidence="3">
    <name type="scientific">Amphora coffeiformis</name>
    <dbReference type="NCBI Taxonomy" id="265554"/>
    <lineage>
        <taxon>Eukaryota</taxon>
        <taxon>Sar</taxon>
        <taxon>Stramenopiles</taxon>
        <taxon>Ochrophyta</taxon>
        <taxon>Bacillariophyta</taxon>
        <taxon>Bacillariophyceae</taxon>
        <taxon>Bacillariophycidae</taxon>
        <taxon>Thalassiophysales</taxon>
        <taxon>Catenulaceae</taxon>
        <taxon>Amphora</taxon>
    </lineage>
</organism>
<reference evidence="3" key="1">
    <citation type="submission" date="2021-01" db="EMBL/GenBank/DDBJ databases">
        <authorList>
            <person name="Corre E."/>
            <person name="Pelletier E."/>
            <person name="Niang G."/>
            <person name="Scheremetjew M."/>
            <person name="Finn R."/>
            <person name="Kale V."/>
            <person name="Holt S."/>
            <person name="Cochrane G."/>
            <person name="Meng A."/>
            <person name="Brown T."/>
            <person name="Cohen L."/>
        </authorList>
    </citation>
    <scope>NUCLEOTIDE SEQUENCE</scope>
    <source>
        <strain evidence="3">CCMP127</strain>
    </source>
</reference>
<dbReference type="GO" id="GO:0007165">
    <property type="term" value="P:signal transduction"/>
    <property type="evidence" value="ECO:0007669"/>
    <property type="project" value="TreeGrafter"/>
</dbReference>
<dbReference type="SUPFAM" id="SSF52096">
    <property type="entry name" value="ClpP/crotonase"/>
    <property type="match status" value="1"/>
</dbReference>
<feature type="domain" description="Tail specific protease" evidence="1">
    <location>
        <begin position="214"/>
        <end position="411"/>
    </location>
</feature>
<name>A0A6S8JZN5_9STRA</name>
<dbReference type="EMBL" id="HBIM01003639">
    <property type="protein sequence ID" value="CAE0405075.1"/>
    <property type="molecule type" value="Transcribed_RNA"/>
</dbReference>
<evidence type="ECO:0000313" key="2">
    <source>
        <dbReference type="EMBL" id="CAE0405075.1"/>
    </source>
</evidence>
<dbReference type="GO" id="GO:0006508">
    <property type="term" value="P:proteolysis"/>
    <property type="evidence" value="ECO:0007669"/>
    <property type="project" value="InterPro"/>
</dbReference>
<dbReference type="InterPro" id="IPR005151">
    <property type="entry name" value="Tail-specific_protease"/>
</dbReference>
<evidence type="ECO:0000259" key="1">
    <source>
        <dbReference type="SMART" id="SM00245"/>
    </source>
</evidence>
<dbReference type="GO" id="GO:0008236">
    <property type="term" value="F:serine-type peptidase activity"/>
    <property type="evidence" value="ECO:0007669"/>
    <property type="project" value="InterPro"/>
</dbReference>
<dbReference type="PANTHER" id="PTHR32060">
    <property type="entry name" value="TAIL-SPECIFIC PROTEASE"/>
    <property type="match status" value="1"/>
</dbReference>
<sequence>MDDDDDDSSTDGTHLYELEALHVVTTGDPLDNAYVKLATVDETTGTPEFSDQTRLILPTFPNIVHGSLLGYLLLEAGPARQRASIFYDGQGTMSVESLCAKRIEDSRMIDALIKFINRYYSYFNVRGPSRNDFLAQTDTIQSNVTSGDVTTLDAVQQVLGALTRSDPHVYLVTNNDTVIPPLGFQAMELSPLWDSSFAVPYGRLKERQTWKDGQNTLAMTGLLNMSGRRAVYFLLTSLAQDDSFYEEVSQALVQLLSQAKQYEIILDLRHNPGGDEVQGLKIMYDLLSAGSDNPSDIQSVYYATNSFRIDPEDENRFYEIQRAPVDVPVQSRTRMAVLTSRNCVSSCEGFVLALRQAGAILVGENTAGASGNPQPFLIPNVGKAYISTWKAGDVNGVPFEASGIAADIEVTAVVSADDDPVLDAAVQYMENSSETADSASVDSQTSLVALFTFAGLVALLL</sequence>
<dbReference type="EMBL" id="HBIM01003640">
    <property type="protein sequence ID" value="CAE0405076.1"/>
    <property type="molecule type" value="Transcribed_RNA"/>
</dbReference>
<proteinExistence type="predicted"/>
<dbReference type="Pfam" id="PF03572">
    <property type="entry name" value="Peptidase_S41"/>
    <property type="match status" value="1"/>
</dbReference>
<protein>
    <recommendedName>
        <fullName evidence="1">Tail specific protease domain-containing protein</fullName>
    </recommendedName>
</protein>
<dbReference type="AlphaFoldDB" id="A0A6S8JZN5"/>
<dbReference type="InterPro" id="IPR029045">
    <property type="entry name" value="ClpP/crotonase-like_dom_sf"/>
</dbReference>
<dbReference type="SMART" id="SM00245">
    <property type="entry name" value="TSPc"/>
    <property type="match status" value="1"/>
</dbReference>
<evidence type="ECO:0000313" key="3">
    <source>
        <dbReference type="EMBL" id="CAE0405076.1"/>
    </source>
</evidence>
<dbReference type="GO" id="GO:0004175">
    <property type="term" value="F:endopeptidase activity"/>
    <property type="evidence" value="ECO:0007669"/>
    <property type="project" value="TreeGrafter"/>
</dbReference>
<dbReference type="Gene3D" id="3.90.226.10">
    <property type="entry name" value="2-enoyl-CoA Hydratase, Chain A, domain 1"/>
    <property type="match status" value="1"/>
</dbReference>
<gene>
    <name evidence="2" type="ORF">ACOF00016_LOCUS3135</name>
    <name evidence="3" type="ORF">ACOF00016_LOCUS3136</name>
</gene>
<accession>A0A6S8JZN5</accession>